<evidence type="ECO:0000313" key="2">
    <source>
        <dbReference type="Proteomes" id="UP000028839"/>
    </source>
</evidence>
<reference evidence="1 2" key="1">
    <citation type="submission" date="2014-07" db="EMBL/GenBank/DDBJ databases">
        <title>Comparative analysis of Nitrosococcus oceani genome inventories of strains from Pacific and Atlantic gyres.</title>
        <authorList>
            <person name="Lim C.K."/>
            <person name="Wang L."/>
            <person name="Sayavedra-Soto L.A."/>
            <person name="Klotz M.G."/>
        </authorList>
    </citation>
    <scope>NUCLEOTIDE SEQUENCE [LARGE SCALE GENOMIC DNA]</scope>
    <source>
        <strain evidence="1 2">C-27</strain>
    </source>
</reference>
<sequence length="209" mass="23592">MSKNMALTVFFMLIGIAPVFAMSNYDDPRILPSFKDKALPPELDILRVKTKISADNQLIFEVKTRGERTNGENGDYFLLQLTNGQSYTLLVPINEKKGNKILAYEETFQPQLNPAPSPSRKLTKLSLTAGFKARYITNGIEYLMPMDLLHISNDFSYDAYTVRANKQGDALSIDNIYDQAGKGRKEKKRFSAITLLNKLCTTRKIILAD</sequence>
<comment type="caution">
    <text evidence="1">The sequence shown here is derived from an EMBL/GenBank/DDBJ whole genome shotgun (WGS) entry which is preliminary data.</text>
</comment>
<accession>A0A0E2ZJ31</accession>
<proteinExistence type="predicted"/>
<protein>
    <submittedName>
        <fullName evidence="1">Uncharacterized protein</fullName>
    </submittedName>
</protein>
<evidence type="ECO:0000313" key="1">
    <source>
        <dbReference type="EMBL" id="KFI18232.1"/>
    </source>
</evidence>
<gene>
    <name evidence="1" type="ORF">IB75_15385</name>
</gene>
<dbReference type="HOGENOM" id="CLU_1282112_0_0_6"/>
<dbReference type="OrthoDB" id="5765597at2"/>
<dbReference type="Proteomes" id="UP000028839">
    <property type="component" value="Unassembled WGS sequence"/>
</dbReference>
<organism evidence="1 2">
    <name type="scientific">Nitrosococcus oceani C-27</name>
    <dbReference type="NCBI Taxonomy" id="314279"/>
    <lineage>
        <taxon>Bacteria</taxon>
        <taxon>Pseudomonadati</taxon>
        <taxon>Pseudomonadota</taxon>
        <taxon>Gammaproteobacteria</taxon>
        <taxon>Chromatiales</taxon>
        <taxon>Chromatiaceae</taxon>
        <taxon>Nitrosococcus</taxon>
    </lineage>
</organism>
<dbReference type="EMBL" id="JPGN01000086">
    <property type="protein sequence ID" value="KFI18232.1"/>
    <property type="molecule type" value="Genomic_DNA"/>
</dbReference>
<dbReference type="AlphaFoldDB" id="A0A0E2ZJ31"/>
<name>A0A0E2ZJ31_9GAMM</name>